<sequence length="125" mass="14373">MGEHKLYSCEGCGQLWQGSRAWNWGNDEYLFRVPDIEISGWLKEVFVQPDELLIYVARIAEFLKISFAEGESDCRIGSCKQKAVQGLATCLPHHVESLQDMGRFPQEPVGRWFEPYLRAQIVPKL</sequence>
<dbReference type="Proteomes" id="UP000503117">
    <property type="component" value="Chromosome"/>
</dbReference>
<gene>
    <name evidence="1" type="ORF">HH213_01835</name>
</gene>
<proteinExistence type="predicted"/>
<evidence type="ECO:0000313" key="2">
    <source>
        <dbReference type="Proteomes" id="UP000503117"/>
    </source>
</evidence>
<protein>
    <submittedName>
        <fullName evidence="1">Uncharacterized protein</fullName>
    </submittedName>
</protein>
<keyword evidence="2" id="KW-1185">Reference proteome</keyword>
<organism evidence="1 2">
    <name type="scientific">Duganella dendranthematis</name>
    <dbReference type="NCBI Taxonomy" id="2728021"/>
    <lineage>
        <taxon>Bacteria</taxon>
        <taxon>Pseudomonadati</taxon>
        <taxon>Pseudomonadota</taxon>
        <taxon>Betaproteobacteria</taxon>
        <taxon>Burkholderiales</taxon>
        <taxon>Oxalobacteraceae</taxon>
        <taxon>Telluria group</taxon>
        <taxon>Duganella</taxon>
    </lineage>
</organism>
<dbReference type="RefSeq" id="WP_169110397.1">
    <property type="nucleotide sequence ID" value="NZ_CP051684.1"/>
</dbReference>
<name>A0ABX6M3R3_9BURK</name>
<evidence type="ECO:0000313" key="1">
    <source>
        <dbReference type="EMBL" id="QJD88960.1"/>
    </source>
</evidence>
<accession>A0ABX6M3R3</accession>
<reference evidence="1 2" key="1">
    <citation type="submission" date="2020-04" db="EMBL/GenBank/DDBJ databases">
        <title>Genome sequencing of novel species.</title>
        <authorList>
            <person name="Heo J."/>
            <person name="Kim S.-J."/>
            <person name="Kim J.-S."/>
            <person name="Hong S.-B."/>
            <person name="Kwon S.-W."/>
        </authorList>
    </citation>
    <scope>NUCLEOTIDE SEQUENCE [LARGE SCALE GENOMIC DNA]</scope>
    <source>
        <strain evidence="1 2">AF9R3</strain>
    </source>
</reference>
<dbReference type="EMBL" id="CP051684">
    <property type="protein sequence ID" value="QJD88960.1"/>
    <property type="molecule type" value="Genomic_DNA"/>
</dbReference>